<sequence length="184" mass="21325">MLIDWQMFCRDICCKWIQHHAMPIGGINPATSNPLAIKIDESLFFKMKYHRGAVHEGKWMLGGVERGSKKCFMVEVDSWDVATLMPIIQQWVLFGSRVITDGWAAYTASLGFLANPQYAHDTVNHTLHFVDPNDPTLHTNAVEGFWSHGKQKFRHMHRMCNAHFDSYIAEFMFRYRSLLATKYI</sequence>
<dbReference type="PANTHER" id="PTHR47163">
    <property type="entry name" value="DDE_TNP_IS1595 DOMAIN-CONTAINING PROTEIN"/>
    <property type="match status" value="1"/>
</dbReference>
<dbReference type="InterPro" id="IPR053164">
    <property type="entry name" value="IS1016-like_transposase"/>
</dbReference>
<protein>
    <submittedName>
        <fullName evidence="3">ISXO2-like transposase domain-containing protein</fullName>
    </submittedName>
</protein>
<feature type="domain" description="ISXO2-like transposase" evidence="1">
    <location>
        <begin position="23"/>
        <end position="176"/>
    </location>
</feature>
<dbReference type="Pfam" id="PF12762">
    <property type="entry name" value="DDE_Tnp_IS1595"/>
    <property type="match status" value="1"/>
</dbReference>
<proteinExistence type="predicted"/>
<organism evidence="2 3">
    <name type="scientific">Plectus sambesii</name>
    <dbReference type="NCBI Taxonomy" id="2011161"/>
    <lineage>
        <taxon>Eukaryota</taxon>
        <taxon>Metazoa</taxon>
        <taxon>Ecdysozoa</taxon>
        <taxon>Nematoda</taxon>
        <taxon>Chromadorea</taxon>
        <taxon>Plectida</taxon>
        <taxon>Plectina</taxon>
        <taxon>Plectoidea</taxon>
        <taxon>Plectidae</taxon>
        <taxon>Plectus</taxon>
    </lineage>
</organism>
<evidence type="ECO:0000313" key="3">
    <source>
        <dbReference type="WBParaSite" id="PSAMB.scaffold1312size33118.g12267.t1"/>
    </source>
</evidence>
<dbReference type="AlphaFoldDB" id="A0A914UWD1"/>
<keyword evidence="2" id="KW-1185">Reference proteome</keyword>
<dbReference type="SMART" id="SM01126">
    <property type="entry name" value="DDE_Tnp_IS1595"/>
    <property type="match status" value="1"/>
</dbReference>
<name>A0A914UWD1_9BILA</name>
<evidence type="ECO:0000259" key="1">
    <source>
        <dbReference type="SMART" id="SM01126"/>
    </source>
</evidence>
<accession>A0A914UWD1</accession>
<dbReference type="InterPro" id="IPR024445">
    <property type="entry name" value="Tnp_ISXO2-like"/>
</dbReference>
<evidence type="ECO:0000313" key="2">
    <source>
        <dbReference type="Proteomes" id="UP000887566"/>
    </source>
</evidence>
<reference evidence="3" key="1">
    <citation type="submission" date="2022-11" db="UniProtKB">
        <authorList>
            <consortium name="WormBaseParasite"/>
        </authorList>
    </citation>
    <scope>IDENTIFICATION</scope>
</reference>
<dbReference type="WBParaSite" id="PSAMB.scaffold1312size33118.g12267.t1">
    <property type="protein sequence ID" value="PSAMB.scaffold1312size33118.g12267.t1"/>
    <property type="gene ID" value="PSAMB.scaffold1312size33118.g12267"/>
</dbReference>
<dbReference type="PANTHER" id="PTHR47163:SF2">
    <property type="entry name" value="SI:DKEY-17M8.2"/>
    <property type="match status" value="1"/>
</dbReference>
<dbReference type="Proteomes" id="UP000887566">
    <property type="component" value="Unplaced"/>
</dbReference>